<evidence type="ECO:0000256" key="1">
    <source>
        <dbReference type="ARBA" id="ARBA00004123"/>
    </source>
</evidence>
<dbReference type="SUPFAM" id="SSF52768">
    <property type="entry name" value="Arginase/deacetylase"/>
    <property type="match status" value="1"/>
</dbReference>
<protein>
    <recommendedName>
        <fullName evidence="3">histone deacetylase</fullName>
        <ecNumber evidence="3">3.5.1.98</ecNumber>
    </recommendedName>
</protein>
<evidence type="ECO:0000313" key="13">
    <source>
        <dbReference type="EMBL" id="KIK87753.1"/>
    </source>
</evidence>
<evidence type="ECO:0000256" key="8">
    <source>
        <dbReference type="ARBA" id="ARBA00023163"/>
    </source>
</evidence>
<evidence type="ECO:0000256" key="2">
    <source>
        <dbReference type="ARBA" id="ARBA00007738"/>
    </source>
</evidence>
<evidence type="ECO:0000256" key="6">
    <source>
        <dbReference type="ARBA" id="ARBA00022853"/>
    </source>
</evidence>
<dbReference type="EC" id="3.5.1.98" evidence="3"/>
<keyword evidence="14" id="KW-1185">Reference proteome</keyword>
<dbReference type="GO" id="GO:0141221">
    <property type="term" value="F:histone deacetylase activity, hydrolytic mechanism"/>
    <property type="evidence" value="ECO:0007669"/>
    <property type="project" value="UniProtKB-EC"/>
</dbReference>
<comment type="similarity">
    <text evidence="2">Belongs to the histone deacetylase family. HD type 2 subfamily.</text>
</comment>
<dbReference type="Proteomes" id="UP000054538">
    <property type="component" value="Unassembled WGS sequence"/>
</dbReference>
<dbReference type="PRINTS" id="PR01270">
    <property type="entry name" value="HDASUPER"/>
</dbReference>
<dbReference type="HOGENOM" id="CLU_007727_4_3_1"/>
<evidence type="ECO:0000256" key="9">
    <source>
        <dbReference type="ARBA" id="ARBA00023242"/>
    </source>
</evidence>
<accession>A0A0D0DDA4</accession>
<dbReference type="Pfam" id="PF09757">
    <property type="entry name" value="Arb2-like"/>
    <property type="match status" value="1"/>
</dbReference>
<sequence length="641" mass="71811">MVRFQSEPFQPPKQHAVGYVYSADMLLHVSLHGHPEQPDRISRILEAIQGANLLSKMKQIPIRPVYRNEALLVHTQEHWDKVLAIQTMTTQDIIDSESYYESLSLYVMNGTTRAAKLSCGGVIEACLKVAQGHLKKTFAIVRPPGHHAEPDEHMGFCFFNNVAVAAKVVQLWSPVKRVLILDWDVHHGNGTQRAFNDDPTVLYISLHRYERGQFYPCGPFGGLESCGEGLGLGYSVNIPWPTKGMTDADYIHAFQQIVMPIALEFAPELVIISAGFDAADGDDLGECHVTPIGYAHMTHMLASLAGGKLVVALEGGYNLDSISNSALAVARVLLGDAPPELPPMMASEAGTETVWQVALEQSKYWKNIHPKACEPREQMDEITFSIPEILKGHRQHFLYSQYEMLQVPLMPAYEDRYGSQVMCTGDLLENKTIIMFVHEFGNLRVELDGKPICDVNMEHSYLVDFSKEFIAWVRSENYALVDVNLFPRPFAASALPTSLRPKAAENPARDVLVYLWDNYIQLSSARHIVLIGHGPGCLTLMDMINSRRAHMVKYVNLVVQVVGTGKIPLIPKDSEELRLWYSKNSLVIVHPQHPAFAPDGKLLKRHGRVIEIDETKPIKTMIKALPMIRDHVQQLGNLHKI</sequence>
<dbReference type="GO" id="GO:0000118">
    <property type="term" value="C:histone deacetylase complex"/>
    <property type="evidence" value="ECO:0007669"/>
    <property type="project" value="TreeGrafter"/>
</dbReference>
<keyword evidence="6" id="KW-0156">Chromatin regulator</keyword>
<gene>
    <name evidence="13" type="ORF">PAXRUDRAFT_152346</name>
</gene>
<dbReference type="AlphaFoldDB" id="A0A0D0DDA4"/>
<keyword evidence="7" id="KW-0805">Transcription regulation</keyword>
<dbReference type="GO" id="GO:0040029">
    <property type="term" value="P:epigenetic regulation of gene expression"/>
    <property type="evidence" value="ECO:0007669"/>
    <property type="project" value="TreeGrafter"/>
</dbReference>
<dbReference type="FunCoup" id="A0A0D0DDA4">
    <property type="interactions" value="64"/>
</dbReference>
<feature type="domain" description="Arb2-like" evidence="12">
    <location>
        <begin position="388"/>
        <end position="623"/>
    </location>
</feature>
<dbReference type="InterPro" id="IPR023696">
    <property type="entry name" value="Ureohydrolase_dom_sf"/>
</dbReference>
<dbReference type="PANTHER" id="PTHR10625:SF5">
    <property type="entry name" value="HISTONE DEACETYLASE"/>
    <property type="match status" value="1"/>
</dbReference>
<comment type="subcellular location">
    <subcellularLocation>
        <location evidence="1">Nucleus</location>
    </subcellularLocation>
</comment>
<evidence type="ECO:0000256" key="7">
    <source>
        <dbReference type="ARBA" id="ARBA00023015"/>
    </source>
</evidence>
<dbReference type="Pfam" id="PF00850">
    <property type="entry name" value="Hist_deacetyl"/>
    <property type="match status" value="1"/>
</dbReference>
<dbReference type="OrthoDB" id="424012at2759"/>
<dbReference type="InterPro" id="IPR019154">
    <property type="entry name" value="Arb2-like_domain"/>
</dbReference>
<dbReference type="InterPro" id="IPR037138">
    <property type="entry name" value="His_deacetylse_dom_sf"/>
</dbReference>
<evidence type="ECO:0000256" key="5">
    <source>
        <dbReference type="ARBA" id="ARBA00022801"/>
    </source>
</evidence>
<keyword evidence="9" id="KW-0539">Nucleus</keyword>
<dbReference type="InParanoid" id="A0A0D0DDA4"/>
<evidence type="ECO:0000256" key="3">
    <source>
        <dbReference type="ARBA" id="ARBA00012111"/>
    </source>
</evidence>
<evidence type="ECO:0000259" key="12">
    <source>
        <dbReference type="Pfam" id="PF09757"/>
    </source>
</evidence>
<keyword evidence="5" id="KW-0378">Hydrolase</keyword>
<name>A0A0D0DDA4_9AGAM</name>
<comment type="catalytic activity">
    <reaction evidence="10">
        <text>N(6)-acetyl-L-lysyl-[histone] + H2O = L-lysyl-[histone] + acetate</text>
        <dbReference type="Rhea" id="RHEA:58196"/>
        <dbReference type="Rhea" id="RHEA-COMP:9845"/>
        <dbReference type="Rhea" id="RHEA-COMP:11338"/>
        <dbReference type="ChEBI" id="CHEBI:15377"/>
        <dbReference type="ChEBI" id="CHEBI:29969"/>
        <dbReference type="ChEBI" id="CHEBI:30089"/>
        <dbReference type="ChEBI" id="CHEBI:61930"/>
        <dbReference type="EC" id="3.5.1.98"/>
    </reaction>
</comment>
<keyword evidence="4" id="KW-0678">Repressor</keyword>
<dbReference type="EMBL" id="KN825541">
    <property type="protein sequence ID" value="KIK87753.1"/>
    <property type="molecule type" value="Genomic_DNA"/>
</dbReference>
<dbReference type="STRING" id="930991.A0A0D0DDA4"/>
<proteinExistence type="inferred from homology"/>
<dbReference type="InterPro" id="IPR000286">
    <property type="entry name" value="HDACs"/>
</dbReference>
<evidence type="ECO:0000256" key="10">
    <source>
        <dbReference type="ARBA" id="ARBA00048287"/>
    </source>
</evidence>
<evidence type="ECO:0000313" key="14">
    <source>
        <dbReference type="Proteomes" id="UP000054538"/>
    </source>
</evidence>
<evidence type="ECO:0000256" key="4">
    <source>
        <dbReference type="ARBA" id="ARBA00022491"/>
    </source>
</evidence>
<dbReference type="Gene3D" id="3.40.800.20">
    <property type="entry name" value="Histone deacetylase domain"/>
    <property type="match status" value="1"/>
</dbReference>
<keyword evidence="8" id="KW-0804">Transcription</keyword>
<evidence type="ECO:0000259" key="11">
    <source>
        <dbReference type="Pfam" id="PF00850"/>
    </source>
</evidence>
<dbReference type="InterPro" id="IPR023801">
    <property type="entry name" value="His_deacetylse_dom"/>
</dbReference>
<reference evidence="14" key="2">
    <citation type="submission" date="2015-01" db="EMBL/GenBank/DDBJ databases">
        <title>Evolutionary Origins and Diversification of the Mycorrhizal Mutualists.</title>
        <authorList>
            <consortium name="DOE Joint Genome Institute"/>
            <consortium name="Mycorrhizal Genomics Consortium"/>
            <person name="Kohler A."/>
            <person name="Kuo A."/>
            <person name="Nagy L.G."/>
            <person name="Floudas D."/>
            <person name="Copeland A."/>
            <person name="Barry K.W."/>
            <person name="Cichocki N."/>
            <person name="Veneault-Fourrey C."/>
            <person name="LaButti K."/>
            <person name="Lindquist E.A."/>
            <person name="Lipzen A."/>
            <person name="Lundell T."/>
            <person name="Morin E."/>
            <person name="Murat C."/>
            <person name="Riley R."/>
            <person name="Ohm R."/>
            <person name="Sun H."/>
            <person name="Tunlid A."/>
            <person name="Henrissat B."/>
            <person name="Grigoriev I.V."/>
            <person name="Hibbett D.S."/>
            <person name="Martin F."/>
        </authorList>
    </citation>
    <scope>NUCLEOTIDE SEQUENCE [LARGE SCALE GENOMIC DNA]</scope>
    <source>
        <strain evidence="14">Ve08.2h10</strain>
    </source>
</reference>
<organism evidence="13 14">
    <name type="scientific">Paxillus rubicundulus Ve08.2h10</name>
    <dbReference type="NCBI Taxonomy" id="930991"/>
    <lineage>
        <taxon>Eukaryota</taxon>
        <taxon>Fungi</taxon>
        <taxon>Dikarya</taxon>
        <taxon>Basidiomycota</taxon>
        <taxon>Agaricomycotina</taxon>
        <taxon>Agaricomycetes</taxon>
        <taxon>Agaricomycetidae</taxon>
        <taxon>Boletales</taxon>
        <taxon>Paxilineae</taxon>
        <taxon>Paxillaceae</taxon>
        <taxon>Paxillus</taxon>
    </lineage>
</organism>
<dbReference type="PANTHER" id="PTHR10625">
    <property type="entry name" value="HISTONE DEACETYLASE HDAC1-RELATED"/>
    <property type="match status" value="1"/>
</dbReference>
<reference evidence="13 14" key="1">
    <citation type="submission" date="2014-04" db="EMBL/GenBank/DDBJ databases">
        <authorList>
            <consortium name="DOE Joint Genome Institute"/>
            <person name="Kuo A."/>
            <person name="Kohler A."/>
            <person name="Jargeat P."/>
            <person name="Nagy L.G."/>
            <person name="Floudas D."/>
            <person name="Copeland A."/>
            <person name="Barry K.W."/>
            <person name="Cichocki N."/>
            <person name="Veneault-Fourrey C."/>
            <person name="LaButti K."/>
            <person name="Lindquist E.A."/>
            <person name="Lipzen A."/>
            <person name="Lundell T."/>
            <person name="Morin E."/>
            <person name="Murat C."/>
            <person name="Sun H."/>
            <person name="Tunlid A."/>
            <person name="Henrissat B."/>
            <person name="Grigoriev I.V."/>
            <person name="Hibbett D.S."/>
            <person name="Martin F."/>
            <person name="Nordberg H.P."/>
            <person name="Cantor M.N."/>
            <person name="Hua S.X."/>
        </authorList>
    </citation>
    <scope>NUCLEOTIDE SEQUENCE [LARGE SCALE GENOMIC DNA]</scope>
    <source>
        <strain evidence="13 14">Ve08.2h10</strain>
    </source>
</reference>
<dbReference type="FunFam" id="3.40.800.20:FF:000005">
    <property type="entry name" value="histone deacetylase 6"/>
    <property type="match status" value="1"/>
</dbReference>
<feature type="domain" description="Histone deacetylase" evidence="11">
    <location>
        <begin position="34"/>
        <end position="332"/>
    </location>
</feature>